<dbReference type="InterPro" id="IPR004176">
    <property type="entry name" value="Clp_R_N"/>
</dbReference>
<dbReference type="PROSITE" id="PS51903">
    <property type="entry name" value="CLP_R"/>
    <property type="match status" value="1"/>
</dbReference>
<dbReference type="Pfam" id="PF17871">
    <property type="entry name" value="AAA_lid_9"/>
    <property type="match status" value="1"/>
</dbReference>
<dbReference type="GO" id="GO:0008233">
    <property type="term" value="F:peptidase activity"/>
    <property type="evidence" value="ECO:0007669"/>
    <property type="project" value="UniProtKB-KW"/>
</dbReference>
<evidence type="ECO:0000256" key="4">
    <source>
        <dbReference type="ARBA" id="ARBA00023186"/>
    </source>
</evidence>
<dbReference type="PROSITE" id="PS00870">
    <property type="entry name" value="CLPAB_1"/>
    <property type="match status" value="1"/>
</dbReference>
<evidence type="ECO:0000256" key="3">
    <source>
        <dbReference type="ARBA" id="ARBA00022840"/>
    </source>
</evidence>
<reference evidence="10" key="1">
    <citation type="submission" date="2017-08" db="EMBL/GenBank/DDBJ databases">
        <title>A dynamic microbial community with high functional redundancy inhabits the cold, oxic subseafloor aquifer.</title>
        <authorList>
            <person name="Tully B.J."/>
            <person name="Wheat C.G."/>
            <person name="Glazer B.T."/>
            <person name="Huber J.A."/>
        </authorList>
    </citation>
    <scope>NUCLEOTIDE SEQUENCE [LARGE SCALE GENOMIC DNA]</scope>
</reference>
<dbReference type="PROSITE" id="PS00871">
    <property type="entry name" value="CLPAB_2"/>
    <property type="match status" value="1"/>
</dbReference>
<dbReference type="Gene3D" id="1.10.1780.10">
    <property type="entry name" value="Clp, N-terminal domain"/>
    <property type="match status" value="1"/>
</dbReference>
<sequence length="747" mass="83027">MLSRELEISLISAVRDAKRRRHEYVTLEHVFYALLHDPITAMIIEECGGDVSELKQQVDQFIATKITPLPENIDEDPLQTLAFQRLMHRVMQHVQSSGKKEADGGDVLAAMFKEVDSHAVFFLKSQGINRLDILRTISHGDVKQETSSKTQDKIQDKDPSKAKKAKKTNLDTYTTNLMELADQGKIDPVIGREEELDRTLQVLCRRRKNNPLFVGEPGVGKTAIAEGLALRIRSGKVPDILKEAEIFSLDLGSLLAGTKFRGDFEQRLKGVISEVSKKDQAILFIDEIHTIVGAGATSGSSMDASNILKPALMSGNVRCIGATTYAEYRNFFEKDRALSRRFQKIDIKEPSVEETVKILKGLKSKYEEHFGIKYSMPAIRTAAEMSAKFINDRFLPDKAIDVIDEAGAALMLLPVSRKRTTISVPDIERIVSQIARIPMKKATQTDLDSLKDLKHDLSARVFGQDEAIQHIITCIKRNKAGLGHPERPIGSFLFSGPTGVGKTEVSRQISDLLGINFERFDMSEYMEKHSVSRLIGAPPGYVGFEQGGLLTEAIRKKPHTVLLLDEIEKAHQDIYNILLQIMDHATLTDNNGQEADFRNVILIMTSNVGSSEGGAGAIGFASSSKGKENEAVERHFPPEFRNRLDAVVTFNSLTADVMKNVVDKFMGELKTLLGKRKVAVELTAEARDWLAKKGYSPEYGARPLGRVIQKEIKDRLSDEILFGQLIKGGKVTVDCAEDQLTFLINPA</sequence>
<dbReference type="InterPro" id="IPR001270">
    <property type="entry name" value="ClpA/B"/>
</dbReference>
<dbReference type="GO" id="GO:0006508">
    <property type="term" value="P:proteolysis"/>
    <property type="evidence" value="ECO:0007669"/>
    <property type="project" value="UniProtKB-KW"/>
</dbReference>
<evidence type="ECO:0000256" key="7">
    <source>
        <dbReference type="SAM" id="MobiDB-lite"/>
    </source>
</evidence>
<dbReference type="EMBL" id="NVSR01000008">
    <property type="protein sequence ID" value="PCI30011.1"/>
    <property type="molecule type" value="Genomic_DNA"/>
</dbReference>
<evidence type="ECO:0000256" key="1">
    <source>
        <dbReference type="ARBA" id="ARBA00022737"/>
    </source>
</evidence>
<accession>A0A2A4T9I8</accession>
<organism evidence="9 10">
    <name type="scientific">SAR324 cluster bacterium</name>
    <dbReference type="NCBI Taxonomy" id="2024889"/>
    <lineage>
        <taxon>Bacteria</taxon>
        <taxon>Deltaproteobacteria</taxon>
        <taxon>SAR324 cluster</taxon>
    </lineage>
</organism>
<keyword evidence="4 6" id="KW-0143">Chaperone</keyword>
<keyword evidence="9" id="KW-0378">Hydrolase</keyword>
<evidence type="ECO:0000256" key="2">
    <source>
        <dbReference type="ARBA" id="ARBA00022741"/>
    </source>
</evidence>
<comment type="caution">
    <text evidence="9">The sequence shown here is derived from an EMBL/GenBank/DDBJ whole genome shotgun (WGS) entry which is preliminary data.</text>
</comment>
<proteinExistence type="inferred from homology"/>
<dbReference type="SUPFAM" id="SSF52540">
    <property type="entry name" value="P-loop containing nucleoside triphosphate hydrolases"/>
    <property type="match status" value="2"/>
</dbReference>
<keyword evidence="2 6" id="KW-0547">Nucleotide-binding</keyword>
<dbReference type="Gene3D" id="1.10.8.60">
    <property type="match status" value="2"/>
</dbReference>
<dbReference type="FunFam" id="3.40.50.300:FF:000010">
    <property type="entry name" value="Chaperone clpB 1, putative"/>
    <property type="match status" value="1"/>
</dbReference>
<dbReference type="Pfam" id="PF10431">
    <property type="entry name" value="ClpB_D2-small"/>
    <property type="match status" value="1"/>
</dbReference>
<dbReference type="NCBIfam" id="TIGR02639">
    <property type="entry name" value="ClpA"/>
    <property type="match status" value="1"/>
</dbReference>
<dbReference type="SUPFAM" id="SSF81923">
    <property type="entry name" value="Double Clp-N motif"/>
    <property type="match status" value="1"/>
</dbReference>
<dbReference type="Proteomes" id="UP000218113">
    <property type="component" value="Unassembled WGS sequence"/>
</dbReference>
<evidence type="ECO:0000313" key="10">
    <source>
        <dbReference type="Proteomes" id="UP000218113"/>
    </source>
</evidence>
<dbReference type="InterPro" id="IPR003593">
    <property type="entry name" value="AAA+_ATPase"/>
</dbReference>
<dbReference type="Pfam" id="PF02861">
    <property type="entry name" value="Clp_N"/>
    <property type="match status" value="1"/>
</dbReference>
<dbReference type="GO" id="GO:0005524">
    <property type="term" value="F:ATP binding"/>
    <property type="evidence" value="ECO:0007669"/>
    <property type="project" value="UniProtKB-KW"/>
</dbReference>
<dbReference type="InterPro" id="IPR027417">
    <property type="entry name" value="P-loop_NTPase"/>
</dbReference>
<dbReference type="GO" id="GO:0005737">
    <property type="term" value="C:cytoplasm"/>
    <property type="evidence" value="ECO:0007669"/>
    <property type="project" value="TreeGrafter"/>
</dbReference>
<dbReference type="InterPro" id="IPR019489">
    <property type="entry name" value="Clp_ATPase_C"/>
</dbReference>
<dbReference type="InterPro" id="IPR013461">
    <property type="entry name" value="ClpA"/>
</dbReference>
<name>A0A2A4T9I8_9DELT</name>
<dbReference type="InterPro" id="IPR003959">
    <property type="entry name" value="ATPase_AAA_core"/>
</dbReference>
<dbReference type="CDD" id="cd00009">
    <property type="entry name" value="AAA"/>
    <property type="match status" value="1"/>
</dbReference>
<dbReference type="FunFam" id="3.40.50.300:FF:000025">
    <property type="entry name" value="ATP-dependent Clp protease subunit"/>
    <property type="match status" value="1"/>
</dbReference>
<dbReference type="CDD" id="cd19499">
    <property type="entry name" value="RecA-like_ClpB_Hsp104-like"/>
    <property type="match status" value="1"/>
</dbReference>
<dbReference type="PANTHER" id="PTHR11638">
    <property type="entry name" value="ATP-DEPENDENT CLP PROTEASE"/>
    <property type="match status" value="1"/>
</dbReference>
<dbReference type="InterPro" id="IPR050130">
    <property type="entry name" value="ClpA_ClpB"/>
</dbReference>
<dbReference type="SMART" id="SM01086">
    <property type="entry name" value="ClpB_D2-small"/>
    <property type="match status" value="1"/>
</dbReference>
<dbReference type="InterPro" id="IPR036628">
    <property type="entry name" value="Clp_N_dom_sf"/>
</dbReference>
<dbReference type="GO" id="GO:0043335">
    <property type="term" value="P:protein unfolding"/>
    <property type="evidence" value="ECO:0007669"/>
    <property type="project" value="InterPro"/>
</dbReference>
<dbReference type="InterPro" id="IPR028299">
    <property type="entry name" value="ClpA/B_CS2"/>
</dbReference>
<feature type="region of interest" description="Disordered" evidence="7">
    <location>
        <begin position="141"/>
        <end position="166"/>
    </location>
</feature>
<evidence type="ECO:0000313" key="9">
    <source>
        <dbReference type="EMBL" id="PCI30011.1"/>
    </source>
</evidence>
<dbReference type="InterPro" id="IPR041546">
    <property type="entry name" value="ClpA/ClpB_AAA_lid"/>
</dbReference>
<feature type="compositionally biased region" description="Basic and acidic residues" evidence="7">
    <location>
        <begin position="141"/>
        <end position="161"/>
    </location>
</feature>
<keyword evidence="3 6" id="KW-0067">ATP-binding</keyword>
<evidence type="ECO:0000259" key="8">
    <source>
        <dbReference type="PROSITE" id="PS51903"/>
    </source>
</evidence>
<dbReference type="Pfam" id="PF07724">
    <property type="entry name" value="AAA_2"/>
    <property type="match status" value="1"/>
</dbReference>
<evidence type="ECO:0000256" key="6">
    <source>
        <dbReference type="RuleBase" id="RU004432"/>
    </source>
</evidence>
<dbReference type="AlphaFoldDB" id="A0A2A4T9I8"/>
<dbReference type="PANTHER" id="PTHR11638:SF111">
    <property type="entry name" value="ATP-DEPENDENT CLP PROTEASE ATP-BINDING SUBUNIT CLPA"/>
    <property type="match status" value="1"/>
</dbReference>
<gene>
    <name evidence="9" type="primary">clpA</name>
    <name evidence="9" type="ORF">COB67_02765</name>
</gene>
<evidence type="ECO:0000256" key="5">
    <source>
        <dbReference type="PROSITE-ProRule" id="PRU01251"/>
    </source>
</evidence>
<keyword evidence="9" id="KW-0645">Protease</keyword>
<dbReference type="PRINTS" id="PR00300">
    <property type="entry name" value="CLPPROTEASEA"/>
</dbReference>
<dbReference type="GO" id="GO:0034605">
    <property type="term" value="P:cellular response to heat"/>
    <property type="evidence" value="ECO:0007669"/>
    <property type="project" value="TreeGrafter"/>
</dbReference>
<keyword evidence="1 5" id="KW-0677">Repeat</keyword>
<comment type="similarity">
    <text evidence="6">Belongs to the ClpA/ClpB family.</text>
</comment>
<dbReference type="GO" id="GO:0016887">
    <property type="term" value="F:ATP hydrolysis activity"/>
    <property type="evidence" value="ECO:0007669"/>
    <property type="project" value="InterPro"/>
</dbReference>
<dbReference type="Gene3D" id="3.40.50.300">
    <property type="entry name" value="P-loop containing nucleotide triphosphate hydrolases"/>
    <property type="match status" value="2"/>
</dbReference>
<dbReference type="Pfam" id="PF00004">
    <property type="entry name" value="AAA"/>
    <property type="match status" value="1"/>
</dbReference>
<dbReference type="InterPro" id="IPR018368">
    <property type="entry name" value="ClpA/B_CS1"/>
</dbReference>
<protein>
    <submittedName>
        <fullName evidence="9">ATP-dependent Clp protease ATP-binding subunit ClpA</fullName>
    </submittedName>
</protein>
<dbReference type="SMART" id="SM00382">
    <property type="entry name" value="AAA"/>
    <property type="match status" value="2"/>
</dbReference>
<feature type="domain" description="Clp R" evidence="8">
    <location>
        <begin position="1"/>
        <end position="145"/>
    </location>
</feature>